<evidence type="ECO:0000256" key="5">
    <source>
        <dbReference type="ARBA" id="ARBA00023004"/>
    </source>
</evidence>
<accession>A0A9W4XJG8</accession>
<name>A0A9W4XJG8_9PLEO</name>
<keyword evidence="7 8" id="KW-0349">Heme</keyword>
<dbReference type="EMBL" id="CAOQHR010000001">
    <property type="protein sequence ID" value="CAI6236838.1"/>
    <property type="molecule type" value="Genomic_DNA"/>
</dbReference>
<organism evidence="10 11">
    <name type="scientific">Periconia digitata</name>
    <dbReference type="NCBI Taxonomy" id="1303443"/>
    <lineage>
        <taxon>Eukaryota</taxon>
        <taxon>Fungi</taxon>
        <taxon>Dikarya</taxon>
        <taxon>Ascomycota</taxon>
        <taxon>Pezizomycotina</taxon>
        <taxon>Dothideomycetes</taxon>
        <taxon>Pleosporomycetidae</taxon>
        <taxon>Pleosporales</taxon>
        <taxon>Massarineae</taxon>
        <taxon>Periconiaceae</taxon>
        <taxon>Periconia</taxon>
    </lineage>
</organism>
<dbReference type="PANTHER" id="PTHR46206">
    <property type="entry name" value="CYTOCHROME P450"/>
    <property type="match status" value="1"/>
</dbReference>
<evidence type="ECO:0008006" key="12">
    <source>
        <dbReference type="Google" id="ProtNLM"/>
    </source>
</evidence>
<evidence type="ECO:0000256" key="2">
    <source>
        <dbReference type="ARBA" id="ARBA00010617"/>
    </source>
</evidence>
<evidence type="ECO:0000256" key="7">
    <source>
        <dbReference type="PIRSR" id="PIRSR602401-1"/>
    </source>
</evidence>
<dbReference type="OrthoDB" id="1844152at2759"/>
<keyword evidence="9" id="KW-0472">Membrane</keyword>
<keyword evidence="6 8" id="KW-0503">Monooxygenase</keyword>
<keyword evidence="5 7" id="KW-0408">Iron</keyword>
<dbReference type="PRINTS" id="PR00463">
    <property type="entry name" value="EP450I"/>
</dbReference>
<dbReference type="AlphaFoldDB" id="A0A9W4XJG8"/>
<dbReference type="CDD" id="cd11041">
    <property type="entry name" value="CYP503A1-like"/>
    <property type="match status" value="1"/>
</dbReference>
<evidence type="ECO:0000256" key="3">
    <source>
        <dbReference type="ARBA" id="ARBA00022723"/>
    </source>
</evidence>
<dbReference type="GO" id="GO:0020037">
    <property type="term" value="F:heme binding"/>
    <property type="evidence" value="ECO:0007669"/>
    <property type="project" value="InterPro"/>
</dbReference>
<evidence type="ECO:0000256" key="8">
    <source>
        <dbReference type="RuleBase" id="RU000461"/>
    </source>
</evidence>
<dbReference type="PROSITE" id="PS00086">
    <property type="entry name" value="CYTOCHROME_P450"/>
    <property type="match status" value="1"/>
</dbReference>
<dbReference type="InterPro" id="IPR001128">
    <property type="entry name" value="Cyt_P450"/>
</dbReference>
<evidence type="ECO:0000256" key="9">
    <source>
        <dbReference type="SAM" id="Phobius"/>
    </source>
</evidence>
<dbReference type="SUPFAM" id="SSF48264">
    <property type="entry name" value="Cytochrome P450"/>
    <property type="match status" value="1"/>
</dbReference>
<comment type="cofactor">
    <cofactor evidence="1 7">
        <name>heme</name>
        <dbReference type="ChEBI" id="CHEBI:30413"/>
    </cofactor>
</comment>
<dbReference type="Pfam" id="PF00067">
    <property type="entry name" value="p450"/>
    <property type="match status" value="1"/>
</dbReference>
<protein>
    <recommendedName>
        <fullName evidence="12">Cytochrome P450</fullName>
    </recommendedName>
</protein>
<keyword evidence="3 7" id="KW-0479">Metal-binding</keyword>
<dbReference type="Proteomes" id="UP001152607">
    <property type="component" value="Unassembled WGS sequence"/>
</dbReference>
<dbReference type="Gene3D" id="1.10.630.10">
    <property type="entry name" value="Cytochrome P450"/>
    <property type="match status" value="1"/>
</dbReference>
<dbReference type="PANTHER" id="PTHR46206:SF6">
    <property type="entry name" value="CYTOCHROME P450 MONOOXYGENASE AN1598-RELATED"/>
    <property type="match status" value="1"/>
</dbReference>
<proteinExistence type="inferred from homology"/>
<evidence type="ECO:0000256" key="1">
    <source>
        <dbReference type="ARBA" id="ARBA00001971"/>
    </source>
</evidence>
<evidence type="ECO:0000256" key="4">
    <source>
        <dbReference type="ARBA" id="ARBA00023002"/>
    </source>
</evidence>
<dbReference type="GO" id="GO:0005506">
    <property type="term" value="F:iron ion binding"/>
    <property type="evidence" value="ECO:0007669"/>
    <property type="project" value="InterPro"/>
</dbReference>
<evidence type="ECO:0000256" key="6">
    <source>
        <dbReference type="ARBA" id="ARBA00023033"/>
    </source>
</evidence>
<dbReference type="InterPro" id="IPR017972">
    <property type="entry name" value="Cyt_P450_CS"/>
</dbReference>
<keyword evidence="4 8" id="KW-0560">Oxidoreductase</keyword>
<evidence type="ECO:0000313" key="10">
    <source>
        <dbReference type="EMBL" id="CAI6236838.1"/>
    </source>
</evidence>
<reference evidence="10" key="1">
    <citation type="submission" date="2023-01" db="EMBL/GenBank/DDBJ databases">
        <authorList>
            <person name="Van Ghelder C."/>
            <person name="Rancurel C."/>
        </authorList>
    </citation>
    <scope>NUCLEOTIDE SEQUENCE</scope>
    <source>
        <strain evidence="10">CNCM I-4278</strain>
    </source>
</reference>
<keyword evidence="9" id="KW-0812">Transmembrane</keyword>
<feature type="binding site" description="axial binding residue" evidence="7">
    <location>
        <position position="453"/>
    </location>
    <ligand>
        <name>heme</name>
        <dbReference type="ChEBI" id="CHEBI:30413"/>
    </ligand>
    <ligandPart>
        <name>Fe</name>
        <dbReference type="ChEBI" id="CHEBI:18248"/>
    </ligandPart>
</feature>
<dbReference type="GO" id="GO:0004497">
    <property type="term" value="F:monooxygenase activity"/>
    <property type="evidence" value="ECO:0007669"/>
    <property type="project" value="UniProtKB-KW"/>
</dbReference>
<dbReference type="InterPro" id="IPR002401">
    <property type="entry name" value="Cyt_P450_E_grp-I"/>
</dbReference>
<dbReference type="InterPro" id="IPR036396">
    <property type="entry name" value="Cyt_P450_sf"/>
</dbReference>
<comment type="similarity">
    <text evidence="2 8">Belongs to the cytochrome P450 family.</text>
</comment>
<comment type="caution">
    <text evidence="10">The sequence shown here is derived from an EMBL/GenBank/DDBJ whole genome shotgun (WGS) entry which is preliminary data.</text>
</comment>
<sequence length="509" mass="57409">MYIYFEGNNELFALIAFGLTSAISLLGYFCLFAGPKLDQIPRAGKGPGWFGLSLVEAKRDFLKNGPKIINEGYKKYKNGMFLIQTLNVERVVLSPKYIEEINRTVPDKSLDMIDGLRERLMASQTNLDAVFRSPMHIDVCKDQLTRNLHALIGPLNEEATYWLSKRIDGTTEVKAYETMVRIIAATASRMLGGTRVSRNAEWLETAAHYSMDVVTVAMKLRPYPAFMRPFVAPWLNGTKVLARHLKVAKSVFKDEFIQRLSSTPAVKSKNKEQPIDMIQWMTESARGTDRNADVLCHNMLFMSLAAVHTSSATLVHVLFDLCASPSYMQDLREEVERVIGEQGFTLGAINSLKKLDSFMKESQRMNQTVLMTFNRRVAEPIRFTDGATLPIGTYITMPSDSVAHDPDIYENPYQFDGLRFYDKRMSAKTEAYRHQFATTGPESLAFGQGKTACPGRFFAASQIKIVLANILMKYDVSFPPGQTERPKNIHKGGLVMADRSQKLVFTPRK</sequence>
<evidence type="ECO:0000313" key="11">
    <source>
        <dbReference type="Proteomes" id="UP001152607"/>
    </source>
</evidence>
<dbReference type="GO" id="GO:0016705">
    <property type="term" value="F:oxidoreductase activity, acting on paired donors, with incorporation or reduction of molecular oxygen"/>
    <property type="evidence" value="ECO:0007669"/>
    <property type="project" value="InterPro"/>
</dbReference>
<gene>
    <name evidence="10" type="ORF">PDIGIT_LOCUS430</name>
</gene>
<feature type="transmembrane region" description="Helical" evidence="9">
    <location>
        <begin position="12"/>
        <end position="33"/>
    </location>
</feature>
<keyword evidence="11" id="KW-1185">Reference proteome</keyword>
<keyword evidence="9" id="KW-1133">Transmembrane helix</keyword>